<evidence type="ECO:0000259" key="1">
    <source>
        <dbReference type="Pfam" id="PF09423"/>
    </source>
</evidence>
<dbReference type="SUPFAM" id="SSF56300">
    <property type="entry name" value="Metallo-dependent phosphatases"/>
    <property type="match status" value="1"/>
</dbReference>
<dbReference type="InterPro" id="IPR018946">
    <property type="entry name" value="PhoD-like_MPP"/>
</dbReference>
<proteinExistence type="predicted"/>
<evidence type="ECO:0000313" key="2">
    <source>
        <dbReference type="EMBL" id="MDM9632053.1"/>
    </source>
</evidence>
<name>A0ABT7WGK8_9FLAO</name>
<dbReference type="EMBL" id="JAUDUY010000005">
    <property type="protein sequence ID" value="MDM9632053.1"/>
    <property type="molecule type" value="Genomic_DNA"/>
</dbReference>
<dbReference type="InterPro" id="IPR029052">
    <property type="entry name" value="Metallo-depent_PP-like"/>
</dbReference>
<dbReference type="Pfam" id="PF09423">
    <property type="entry name" value="PhoD"/>
    <property type="match status" value="1"/>
</dbReference>
<evidence type="ECO:0000313" key="3">
    <source>
        <dbReference type="Proteomes" id="UP001174839"/>
    </source>
</evidence>
<gene>
    <name evidence="2" type="ORF">QU605_11245</name>
</gene>
<protein>
    <submittedName>
        <fullName evidence="2">Alkaline phosphatase D family protein</fullName>
    </submittedName>
</protein>
<dbReference type="InterPro" id="IPR038607">
    <property type="entry name" value="PhoD-like_sf"/>
</dbReference>
<reference evidence="2" key="1">
    <citation type="submission" date="2023-06" db="EMBL/GenBank/DDBJ databases">
        <title>Robiginitalea aurantiacus sp. nov. and Algoriphagus sediminis sp. nov., isolated from coastal sediment.</title>
        <authorList>
            <person name="Zhou Z.Y."/>
            <person name="An J."/>
            <person name="Jia Y.W."/>
            <person name="Du Z.J."/>
        </authorList>
    </citation>
    <scope>NUCLEOTIDE SEQUENCE</scope>
    <source>
        <strain evidence="2">M39</strain>
    </source>
</reference>
<feature type="domain" description="PhoD-like phosphatase metallophosphatase" evidence="1">
    <location>
        <begin position="4"/>
        <end position="100"/>
    </location>
</feature>
<accession>A0ABT7WGK8</accession>
<dbReference type="PANTHER" id="PTHR33987">
    <property type="entry name" value="CALCINEURIN-LIKE METALLO-PHOSPHOESTERASE SUPERFAMILY PROTEIN"/>
    <property type="match status" value="1"/>
</dbReference>
<comment type="caution">
    <text evidence="2">The sequence shown here is derived from an EMBL/GenBank/DDBJ whole genome shotgun (WGS) entry which is preliminary data.</text>
</comment>
<dbReference type="Proteomes" id="UP001174839">
    <property type="component" value="Unassembled WGS sequence"/>
</dbReference>
<sequence>MTTTTSGTVLGAAQWEWLEKELKTSEADFNMIVSSIQVLSGEHGFETWGNFPHEVNRLIELIGSSGARGVMVLSGDRHISEFSRMDSEPLLYPLVDFTSSGLTHAYSSFKGEVNPYRVGKVVPEVSFGWVILDFQKHKAIFQIHTDGNKIVQELTQTY</sequence>
<dbReference type="Gene3D" id="3.60.21.70">
    <property type="entry name" value="PhoD-like phosphatase"/>
    <property type="match status" value="1"/>
</dbReference>
<keyword evidence="3" id="KW-1185">Reference proteome</keyword>
<dbReference type="PANTHER" id="PTHR33987:SF1">
    <property type="entry name" value="CALCINEURIN-LIKE METALLO-PHOSPHOESTERASE SUPERFAMILY PROTEIN"/>
    <property type="match status" value="1"/>
</dbReference>
<organism evidence="2 3">
    <name type="scientific">Robiginitalea aurantiaca</name>
    <dbReference type="NCBI Taxonomy" id="3056915"/>
    <lineage>
        <taxon>Bacteria</taxon>
        <taxon>Pseudomonadati</taxon>
        <taxon>Bacteroidota</taxon>
        <taxon>Flavobacteriia</taxon>
        <taxon>Flavobacteriales</taxon>
        <taxon>Flavobacteriaceae</taxon>
        <taxon>Robiginitalea</taxon>
    </lineage>
</organism>